<feature type="binding site" evidence="5">
    <location>
        <begin position="189"/>
        <end position="192"/>
    </location>
    <ligand>
        <name>substrate</name>
    </ligand>
</feature>
<dbReference type="Pfam" id="PF17827">
    <property type="entry name" value="PrmC_N"/>
    <property type="match status" value="1"/>
</dbReference>
<keyword evidence="1 5" id="KW-0489">Methyltransferase</keyword>
<dbReference type="EMBL" id="DPMF01000016">
    <property type="protein sequence ID" value="HCV79577.1"/>
    <property type="molecule type" value="Genomic_DNA"/>
</dbReference>
<dbReference type="Gene3D" id="3.40.50.150">
    <property type="entry name" value="Vaccinia Virus protein VP39"/>
    <property type="match status" value="1"/>
</dbReference>
<dbReference type="Pfam" id="PF05175">
    <property type="entry name" value="MTS"/>
    <property type="match status" value="1"/>
</dbReference>
<dbReference type="InterPro" id="IPR029063">
    <property type="entry name" value="SAM-dependent_MTases_sf"/>
</dbReference>
<comment type="catalytic activity">
    <reaction evidence="4 5">
        <text>L-glutaminyl-[peptide chain release factor] + S-adenosyl-L-methionine = N(5)-methyl-L-glutaminyl-[peptide chain release factor] + S-adenosyl-L-homocysteine + H(+)</text>
        <dbReference type="Rhea" id="RHEA:42896"/>
        <dbReference type="Rhea" id="RHEA-COMP:10271"/>
        <dbReference type="Rhea" id="RHEA-COMP:10272"/>
        <dbReference type="ChEBI" id="CHEBI:15378"/>
        <dbReference type="ChEBI" id="CHEBI:30011"/>
        <dbReference type="ChEBI" id="CHEBI:57856"/>
        <dbReference type="ChEBI" id="CHEBI:59789"/>
        <dbReference type="ChEBI" id="CHEBI:61891"/>
        <dbReference type="EC" id="2.1.1.297"/>
    </reaction>
</comment>
<keyword evidence="2 5" id="KW-0808">Transferase</keyword>
<dbReference type="HAMAP" id="MF_02126">
    <property type="entry name" value="RF_methyltr_PrmC"/>
    <property type="match status" value="1"/>
</dbReference>
<accession>A0A3D5IUW3</accession>
<dbReference type="InterPro" id="IPR007848">
    <property type="entry name" value="Small_mtfrase_dom"/>
</dbReference>
<evidence type="ECO:0000256" key="2">
    <source>
        <dbReference type="ARBA" id="ARBA00022679"/>
    </source>
</evidence>
<dbReference type="GO" id="GO:0032259">
    <property type="term" value="P:methylation"/>
    <property type="evidence" value="ECO:0007669"/>
    <property type="project" value="UniProtKB-KW"/>
</dbReference>
<evidence type="ECO:0000259" key="7">
    <source>
        <dbReference type="Pfam" id="PF17827"/>
    </source>
</evidence>
<dbReference type="GO" id="GO:0102559">
    <property type="term" value="F:peptide chain release factor N(5)-glutamine methyltransferase activity"/>
    <property type="evidence" value="ECO:0007669"/>
    <property type="project" value="UniProtKB-EC"/>
</dbReference>
<proteinExistence type="inferred from homology"/>
<dbReference type="InterPro" id="IPR040758">
    <property type="entry name" value="PrmC_N"/>
</dbReference>
<dbReference type="InterPro" id="IPR019874">
    <property type="entry name" value="RF_methyltr_PrmC"/>
</dbReference>
<protein>
    <recommendedName>
        <fullName evidence="5">Release factor glutamine methyltransferase</fullName>
        <shortName evidence="5">RF MTase</shortName>
        <ecNumber evidence="5">2.1.1.297</ecNumber>
    </recommendedName>
    <alternativeName>
        <fullName evidence="5">N5-glutamine methyltransferase PrmC</fullName>
    </alternativeName>
    <alternativeName>
        <fullName evidence="5">Protein-(glutamine-N5) MTase PrmC</fullName>
    </alternativeName>
    <alternativeName>
        <fullName evidence="5">Protein-glutamine N-methyltransferase PrmC</fullName>
    </alternativeName>
</protein>
<dbReference type="Gene3D" id="1.10.8.10">
    <property type="entry name" value="DNA helicase RuvA subunit, C-terminal domain"/>
    <property type="match status" value="1"/>
</dbReference>
<dbReference type="PROSITE" id="PS00092">
    <property type="entry name" value="N6_MTASE"/>
    <property type="match status" value="1"/>
</dbReference>
<dbReference type="CDD" id="cd02440">
    <property type="entry name" value="AdoMet_MTases"/>
    <property type="match status" value="1"/>
</dbReference>
<evidence type="ECO:0000313" key="8">
    <source>
        <dbReference type="EMBL" id="HCV79577.1"/>
    </source>
</evidence>
<evidence type="ECO:0000313" key="9">
    <source>
        <dbReference type="Proteomes" id="UP000264330"/>
    </source>
</evidence>
<reference evidence="8 9" key="1">
    <citation type="journal article" date="2018" name="Nat. Biotechnol.">
        <title>A standardized bacterial taxonomy based on genome phylogeny substantially revises the tree of life.</title>
        <authorList>
            <person name="Parks D.H."/>
            <person name="Chuvochina M."/>
            <person name="Waite D.W."/>
            <person name="Rinke C."/>
            <person name="Skarshewski A."/>
            <person name="Chaumeil P.A."/>
            <person name="Hugenholtz P."/>
        </authorList>
    </citation>
    <scope>NUCLEOTIDE SEQUENCE [LARGE SCALE GENOMIC DNA]</scope>
    <source>
        <strain evidence="8">UBA9359</strain>
    </source>
</reference>
<dbReference type="AlphaFoldDB" id="A0A3D5IUW3"/>
<comment type="similarity">
    <text evidence="5">Belongs to the protein N5-glutamine methyltransferase family. PrmC subfamily.</text>
</comment>
<gene>
    <name evidence="5 8" type="primary">prmC</name>
    <name evidence="8" type="ORF">DGQ38_00810</name>
</gene>
<keyword evidence="3 5" id="KW-0949">S-adenosyl-L-methionine</keyword>
<dbReference type="Proteomes" id="UP000264330">
    <property type="component" value="Unassembled WGS sequence"/>
</dbReference>
<evidence type="ECO:0000256" key="1">
    <source>
        <dbReference type="ARBA" id="ARBA00022603"/>
    </source>
</evidence>
<comment type="caution">
    <text evidence="8">The sequence shown here is derived from an EMBL/GenBank/DDBJ whole genome shotgun (WGS) entry which is preliminary data.</text>
</comment>
<feature type="binding site" evidence="5">
    <location>
        <position position="146"/>
    </location>
    <ligand>
        <name>S-adenosyl-L-methionine</name>
        <dbReference type="ChEBI" id="CHEBI:59789"/>
    </ligand>
</feature>
<dbReference type="InterPro" id="IPR050320">
    <property type="entry name" value="N5-glutamine_MTase"/>
</dbReference>
<dbReference type="RefSeq" id="WP_272957571.1">
    <property type="nucleotide sequence ID" value="NZ_CAJXAW010000140.1"/>
</dbReference>
<dbReference type="EC" id="2.1.1.297" evidence="5"/>
<feature type="domain" description="Release factor glutamine methyltransferase N-terminal" evidence="7">
    <location>
        <begin position="21"/>
        <end position="76"/>
    </location>
</feature>
<evidence type="ECO:0000256" key="3">
    <source>
        <dbReference type="ARBA" id="ARBA00022691"/>
    </source>
</evidence>
<dbReference type="SUPFAM" id="SSF53335">
    <property type="entry name" value="S-adenosyl-L-methionine-dependent methyltransferases"/>
    <property type="match status" value="1"/>
</dbReference>
<comment type="function">
    <text evidence="5">Methylates the class 1 translation termination release factors RF1/PrfA and RF2/PrfB on the glutamine residue of the universally conserved GGQ motif.</text>
</comment>
<dbReference type="PANTHER" id="PTHR18895">
    <property type="entry name" value="HEMK METHYLTRANSFERASE"/>
    <property type="match status" value="1"/>
</dbReference>
<evidence type="ECO:0000256" key="4">
    <source>
        <dbReference type="ARBA" id="ARBA00048391"/>
    </source>
</evidence>
<evidence type="ECO:0000256" key="5">
    <source>
        <dbReference type="HAMAP-Rule" id="MF_02126"/>
    </source>
</evidence>
<name>A0A3D5IUW3_9FLAO</name>
<sequence length="283" mass="32705">MTVTQLKNKFLENLDDKYPKEENLSFFNLLAEHFLQLNRLQIALEPNKKLNATEVSEFEGALEKLRVFEPIQYIIGETEFFSLSFKVTPGVLIPRPETEELVQWILDEVSLKQQQDLHILDIGTGSGCIPISLKKHLPKAQISAIDISEEALKVANLNTEKNKVSVHLVHQDILSTQKLPRQFDVIVSNPPYVRELEKAEMQQNVLQYEPETALYVKDENPLLFYNKITKLAQEGLSKNGLLFFEINQYLGEETKTMVEEHGFRAELRKDMFGNFRMLKAQKR</sequence>
<evidence type="ECO:0000259" key="6">
    <source>
        <dbReference type="Pfam" id="PF05175"/>
    </source>
</evidence>
<feature type="binding site" evidence="5">
    <location>
        <begin position="123"/>
        <end position="127"/>
    </location>
    <ligand>
        <name>S-adenosyl-L-methionine</name>
        <dbReference type="ChEBI" id="CHEBI:59789"/>
    </ligand>
</feature>
<dbReference type="NCBIfam" id="TIGR03534">
    <property type="entry name" value="RF_mod_PrmC"/>
    <property type="match status" value="1"/>
</dbReference>
<dbReference type="GO" id="GO:0003676">
    <property type="term" value="F:nucleic acid binding"/>
    <property type="evidence" value="ECO:0007669"/>
    <property type="project" value="InterPro"/>
</dbReference>
<feature type="binding site" evidence="5">
    <location>
        <position position="189"/>
    </location>
    <ligand>
        <name>S-adenosyl-L-methionine</name>
        <dbReference type="ChEBI" id="CHEBI:59789"/>
    </ligand>
</feature>
<organism evidence="8 9">
    <name type="scientific">Zunongwangia profunda</name>
    <dbReference type="NCBI Taxonomy" id="398743"/>
    <lineage>
        <taxon>Bacteria</taxon>
        <taxon>Pseudomonadati</taxon>
        <taxon>Bacteroidota</taxon>
        <taxon>Flavobacteriia</taxon>
        <taxon>Flavobacteriales</taxon>
        <taxon>Flavobacteriaceae</taxon>
        <taxon>Zunongwangia</taxon>
    </lineage>
</organism>
<comment type="caution">
    <text evidence="5">Lacks conserved residue(s) required for the propagation of feature annotation.</text>
</comment>
<dbReference type="InterPro" id="IPR004556">
    <property type="entry name" value="HemK-like"/>
</dbReference>
<dbReference type="NCBIfam" id="TIGR00536">
    <property type="entry name" value="hemK_fam"/>
    <property type="match status" value="1"/>
</dbReference>
<feature type="domain" description="Methyltransferase small" evidence="6">
    <location>
        <begin position="111"/>
        <end position="202"/>
    </location>
</feature>
<dbReference type="PANTHER" id="PTHR18895:SF74">
    <property type="entry name" value="MTRF1L RELEASE FACTOR GLUTAMINE METHYLTRANSFERASE"/>
    <property type="match status" value="1"/>
</dbReference>
<dbReference type="InterPro" id="IPR002052">
    <property type="entry name" value="DNA_methylase_N6_adenine_CS"/>
</dbReference>